<sequence length="366" mass="39627">MLELFGEDPDELPGSKSDSPDGVCMKVLQESNSCSNSARVSNHSGENVKFASSLEQDRGQKDNGSTCQLMLLSCKSESESNSLNKGEVEPEHRDQQKAKGFGDREPSSLCPRSEVQKVGSQKLPQLNHSAQQNNHQQEGVCDSMTNRAGANTLQQNNQVRSDMTTHKNDMYAVTSRTTTLHVDTLGKSDHQKDTGPEACFESELLITCPMKDGTGTITQDNTQKQNGFGHQKSSDVANTNDIHLTGCIKEGENGEFHLIINAKNIDTLFPSPQRDHSGTTVKLLSVNCNILKDVNDASDGHSVSTEGVVHADKCSEDISMPSDTAERVAEKKVSSPETNVNVSTLEIPDISCSKVTGSVDKHVSPV</sequence>
<evidence type="ECO:0000313" key="3">
    <source>
        <dbReference type="Proteomes" id="UP000235965"/>
    </source>
</evidence>
<organism evidence="2 3">
    <name type="scientific">Cryptotermes secundus</name>
    <dbReference type="NCBI Taxonomy" id="105785"/>
    <lineage>
        <taxon>Eukaryota</taxon>
        <taxon>Metazoa</taxon>
        <taxon>Ecdysozoa</taxon>
        <taxon>Arthropoda</taxon>
        <taxon>Hexapoda</taxon>
        <taxon>Insecta</taxon>
        <taxon>Pterygota</taxon>
        <taxon>Neoptera</taxon>
        <taxon>Polyneoptera</taxon>
        <taxon>Dictyoptera</taxon>
        <taxon>Blattodea</taxon>
        <taxon>Blattoidea</taxon>
        <taxon>Termitoidae</taxon>
        <taxon>Kalotermitidae</taxon>
        <taxon>Cryptotermitinae</taxon>
        <taxon>Cryptotermes</taxon>
    </lineage>
</organism>
<dbReference type="Proteomes" id="UP000235965">
    <property type="component" value="Unassembled WGS sequence"/>
</dbReference>
<dbReference type="AlphaFoldDB" id="A0A2J7QZG6"/>
<feature type="compositionally biased region" description="Acidic residues" evidence="1">
    <location>
        <begin position="1"/>
        <end position="11"/>
    </location>
</feature>
<feature type="compositionally biased region" description="Polar residues" evidence="1">
    <location>
        <begin position="29"/>
        <end position="45"/>
    </location>
</feature>
<dbReference type="OrthoDB" id="10023235at2759"/>
<evidence type="ECO:0000313" key="2">
    <source>
        <dbReference type="EMBL" id="PNF33980.1"/>
    </source>
</evidence>
<feature type="region of interest" description="Disordered" evidence="1">
    <location>
        <begin position="78"/>
        <end position="110"/>
    </location>
</feature>
<keyword evidence="3" id="KW-1185">Reference proteome</keyword>
<reference evidence="2 3" key="1">
    <citation type="submission" date="2017-12" db="EMBL/GenBank/DDBJ databases">
        <title>Hemimetabolous genomes reveal molecular basis of termite eusociality.</title>
        <authorList>
            <person name="Harrison M.C."/>
            <person name="Jongepier E."/>
            <person name="Robertson H.M."/>
            <person name="Arning N."/>
            <person name="Bitard-Feildel T."/>
            <person name="Chao H."/>
            <person name="Childers C.P."/>
            <person name="Dinh H."/>
            <person name="Doddapaneni H."/>
            <person name="Dugan S."/>
            <person name="Gowin J."/>
            <person name="Greiner C."/>
            <person name="Han Y."/>
            <person name="Hu H."/>
            <person name="Hughes D.S.T."/>
            <person name="Huylmans A.-K."/>
            <person name="Kemena C."/>
            <person name="Kremer L.P.M."/>
            <person name="Lee S.L."/>
            <person name="Lopez-Ezquerra A."/>
            <person name="Mallet L."/>
            <person name="Monroy-Kuhn J.M."/>
            <person name="Moser A."/>
            <person name="Murali S.C."/>
            <person name="Muzny D.M."/>
            <person name="Otani S."/>
            <person name="Piulachs M.-D."/>
            <person name="Poelchau M."/>
            <person name="Qu J."/>
            <person name="Schaub F."/>
            <person name="Wada-Katsumata A."/>
            <person name="Worley K.C."/>
            <person name="Xie Q."/>
            <person name="Ylla G."/>
            <person name="Poulsen M."/>
            <person name="Gibbs R.A."/>
            <person name="Schal C."/>
            <person name="Richards S."/>
            <person name="Belles X."/>
            <person name="Korb J."/>
            <person name="Bornberg-Bauer E."/>
        </authorList>
    </citation>
    <scope>NUCLEOTIDE SEQUENCE [LARGE SCALE GENOMIC DNA]</scope>
    <source>
        <tissue evidence="2">Whole body</tissue>
    </source>
</reference>
<feature type="compositionally biased region" description="Basic and acidic residues" evidence="1">
    <location>
        <begin position="86"/>
        <end position="106"/>
    </location>
</feature>
<proteinExistence type="predicted"/>
<dbReference type="EMBL" id="NEVH01009069">
    <property type="protein sequence ID" value="PNF33980.1"/>
    <property type="molecule type" value="Genomic_DNA"/>
</dbReference>
<gene>
    <name evidence="2" type="ORF">B7P43_G04665</name>
</gene>
<comment type="caution">
    <text evidence="2">The sequence shown here is derived from an EMBL/GenBank/DDBJ whole genome shotgun (WGS) entry which is preliminary data.</text>
</comment>
<name>A0A2J7QZG6_9NEOP</name>
<evidence type="ECO:0000256" key="1">
    <source>
        <dbReference type="SAM" id="MobiDB-lite"/>
    </source>
</evidence>
<accession>A0A2J7QZG6</accession>
<protein>
    <submittedName>
        <fullName evidence="2">Uncharacterized protein</fullName>
    </submittedName>
</protein>
<feature type="region of interest" description="Disordered" evidence="1">
    <location>
        <begin position="1"/>
        <end position="64"/>
    </location>
</feature>
<feature type="non-terminal residue" evidence="2">
    <location>
        <position position="366"/>
    </location>
</feature>